<dbReference type="VEuPathDB" id="FungiDB:GWK60_K04279"/>
<evidence type="ECO:0000313" key="2">
    <source>
        <dbReference type="Proteomes" id="UP000054886"/>
    </source>
</evidence>
<dbReference type="GO" id="GO:0071230">
    <property type="term" value="P:cellular response to amino acid stimulus"/>
    <property type="evidence" value="ECO:0007669"/>
    <property type="project" value="EnsemblFungi"/>
</dbReference>
<dbReference type="InterPro" id="IPR037520">
    <property type="entry name" value="Folliculin/SMCR8_longin"/>
</dbReference>
<dbReference type="GO" id="GO:0005774">
    <property type="term" value="C:vacuolar membrane"/>
    <property type="evidence" value="ECO:0007669"/>
    <property type="project" value="EnsemblFungi"/>
</dbReference>
<dbReference type="VEuPathDB" id="FungiDB:CAGL0K04411g"/>
<dbReference type="Proteomes" id="UP000054886">
    <property type="component" value="Unassembled WGS sequence"/>
</dbReference>
<dbReference type="PANTHER" id="PTHR31441:SF2">
    <property type="entry name" value="FOLLICULIN"/>
    <property type="match status" value="1"/>
</dbReference>
<gene>
    <name evidence="1" type="ORF">AO440_003442</name>
</gene>
<protein>
    <submittedName>
        <fullName evidence="1">Protein LST7</fullName>
    </submittedName>
</protein>
<dbReference type="InterPro" id="IPR021713">
    <property type="entry name" value="Folliculin"/>
</dbReference>
<dbReference type="VEuPathDB" id="FungiDB:GVI51_K04257"/>
<comment type="caution">
    <text evidence="1">The sequence shown here is derived from an EMBL/GenBank/DDBJ whole genome shotgun (WGS) entry which is preliminary data.</text>
</comment>
<dbReference type="EMBL" id="LLZZ01000172">
    <property type="protein sequence ID" value="KTA96479.1"/>
    <property type="molecule type" value="Genomic_DNA"/>
</dbReference>
<dbReference type="OrthoDB" id="5599713at2759"/>
<dbReference type="VEuPathDB" id="FungiDB:B1J91_K04411g"/>
<dbReference type="PROSITE" id="PS51834">
    <property type="entry name" value="DENN_FLCN_SMCR8"/>
    <property type="match status" value="1"/>
</dbReference>
<dbReference type="OMA" id="THFCDKH"/>
<dbReference type="GO" id="GO:0005829">
    <property type="term" value="C:cytosol"/>
    <property type="evidence" value="ECO:0007669"/>
    <property type="project" value="TreeGrafter"/>
</dbReference>
<dbReference type="VEuPathDB" id="FungiDB:GW608_K04257"/>
<evidence type="ECO:0000313" key="1">
    <source>
        <dbReference type="EMBL" id="KTA96479.1"/>
    </source>
</evidence>
<dbReference type="InterPro" id="IPR037521">
    <property type="entry name" value="FLCN/SMCR8_DENN"/>
</dbReference>
<dbReference type="GO" id="GO:1990877">
    <property type="term" value="C:FNIP-folliculin RagC/D GAP"/>
    <property type="evidence" value="ECO:0007669"/>
    <property type="project" value="EnsemblFungi"/>
</dbReference>
<reference evidence="1 2" key="1">
    <citation type="submission" date="2015-10" db="EMBL/GenBank/DDBJ databases">
        <title>Draft genomes sequences of Candida glabrata isolates 1A, 1B, 2A, 2B, 3A and 3B.</title>
        <authorList>
            <person name="Haavelsrud O.E."/>
            <person name="Gaustad P."/>
        </authorList>
    </citation>
    <scope>NUCLEOTIDE SEQUENCE [LARGE SCALE GENOMIC DNA]</scope>
    <source>
        <strain evidence="1">910700640</strain>
    </source>
</reference>
<accession>A0A0W0EQI1</accession>
<sequence length="283" mass="31676">MILISLGHFCDIHGPTIIIVTQEGEIGNSGNELLLPDYPTESYCESCMVKIPDCDGSDENGADVDTEAEVSTTDTISENTLLPASNVPRSIRSKLGEKSFVSSQYSAIRYQLLTSMIRKAFSEETMIYDGSPSVFYDESKGLNLVMGFKLHDPNARGNERRYCLILTIESVDETNAMGLIAAHWHFIVGGFSMMINAIKEKHAQNNDGLESNHDLQKNFTQDIGNYLRANKGKCARNLSELTNDKFTFLRIHKWNTYMIDTLCSKLQRADQSSVIKERSKHAS</sequence>
<dbReference type="PhylomeDB" id="A0A0W0EQI1"/>
<dbReference type="Pfam" id="PF11704">
    <property type="entry name" value="Folliculin"/>
    <property type="match status" value="1"/>
</dbReference>
<dbReference type="AlphaFoldDB" id="A0A0W0EQI1"/>
<dbReference type="GO" id="GO:1904263">
    <property type="term" value="P:positive regulation of TORC1 signaling"/>
    <property type="evidence" value="ECO:0007669"/>
    <property type="project" value="EnsemblFungi"/>
</dbReference>
<organism evidence="1 2">
    <name type="scientific">Candida glabrata</name>
    <name type="common">Yeast</name>
    <name type="synonym">Torulopsis glabrata</name>
    <dbReference type="NCBI Taxonomy" id="5478"/>
    <lineage>
        <taxon>Eukaryota</taxon>
        <taxon>Fungi</taxon>
        <taxon>Dikarya</taxon>
        <taxon>Ascomycota</taxon>
        <taxon>Saccharomycotina</taxon>
        <taxon>Saccharomycetes</taxon>
        <taxon>Saccharomycetales</taxon>
        <taxon>Saccharomycetaceae</taxon>
        <taxon>Nakaseomyces</taxon>
    </lineage>
</organism>
<name>A0A0W0EQI1_CANGB</name>
<dbReference type="GO" id="GO:0005096">
    <property type="term" value="F:GTPase activator activity"/>
    <property type="evidence" value="ECO:0007669"/>
    <property type="project" value="EnsemblFungi"/>
</dbReference>
<proteinExistence type="predicted"/>
<dbReference type="PANTHER" id="PTHR31441">
    <property type="entry name" value="FOLLICULIN FAMILY MEMBER"/>
    <property type="match status" value="1"/>
</dbReference>